<dbReference type="InterPro" id="IPR050589">
    <property type="entry name" value="Ikaros_C2H2-ZF"/>
</dbReference>
<keyword evidence="6" id="KW-0862">Zinc</keyword>
<dbReference type="InterPro" id="IPR013087">
    <property type="entry name" value="Znf_C2H2_type"/>
</dbReference>
<dbReference type="PROSITE" id="PS50157">
    <property type="entry name" value="ZINC_FINGER_C2H2_2"/>
    <property type="match status" value="6"/>
</dbReference>
<evidence type="ECO:0000256" key="1">
    <source>
        <dbReference type="ARBA" id="ARBA00004123"/>
    </source>
</evidence>
<dbReference type="PROSITE" id="PS00028">
    <property type="entry name" value="ZINC_FINGER_C2H2_1"/>
    <property type="match status" value="5"/>
</dbReference>
<keyword evidence="16" id="KW-1185">Reference proteome</keyword>
<evidence type="ECO:0000259" key="13">
    <source>
        <dbReference type="PROSITE" id="PS50157"/>
    </source>
</evidence>
<dbReference type="GO" id="GO:0003700">
    <property type="term" value="F:DNA-binding transcription factor activity"/>
    <property type="evidence" value="ECO:0007669"/>
    <property type="project" value="TreeGrafter"/>
</dbReference>
<evidence type="ECO:0000256" key="8">
    <source>
        <dbReference type="ARBA" id="ARBA00023125"/>
    </source>
</evidence>
<feature type="domain" description="C2H2-type" evidence="13">
    <location>
        <begin position="92"/>
        <end position="119"/>
    </location>
</feature>
<comment type="similarity">
    <text evidence="2">Belongs to the krueppel C2H2-type zinc-finger protein family.</text>
</comment>
<evidence type="ECO:0000256" key="12">
    <source>
        <dbReference type="SAM" id="MobiDB-lite"/>
    </source>
</evidence>
<dbReference type="SMART" id="SM00443">
    <property type="entry name" value="G_patch"/>
    <property type="match status" value="1"/>
</dbReference>
<feature type="non-terminal residue" evidence="15">
    <location>
        <position position="657"/>
    </location>
</feature>
<evidence type="ECO:0000259" key="14">
    <source>
        <dbReference type="PROSITE" id="PS50174"/>
    </source>
</evidence>
<comment type="subcellular location">
    <subcellularLocation>
        <location evidence="1">Nucleus</location>
    </subcellularLocation>
</comment>
<feature type="domain" description="G-patch" evidence="14">
    <location>
        <begin position="551"/>
        <end position="597"/>
    </location>
</feature>
<dbReference type="SUPFAM" id="SSF57667">
    <property type="entry name" value="beta-beta-alpha zinc fingers"/>
    <property type="match status" value="4"/>
</dbReference>
<dbReference type="Pfam" id="PF01585">
    <property type="entry name" value="G-patch"/>
    <property type="match status" value="1"/>
</dbReference>
<proteinExistence type="inferred from homology"/>
<dbReference type="Pfam" id="PF00096">
    <property type="entry name" value="zf-C2H2"/>
    <property type="match status" value="4"/>
</dbReference>
<comment type="caution">
    <text evidence="15">The sequence shown here is derived from an EMBL/GenBank/DDBJ whole genome shotgun (WGS) entry which is preliminary data.</text>
</comment>
<feature type="domain" description="C2H2-type" evidence="13">
    <location>
        <begin position="120"/>
        <end position="147"/>
    </location>
</feature>
<keyword evidence="10" id="KW-0539">Nucleus</keyword>
<evidence type="ECO:0000256" key="11">
    <source>
        <dbReference type="PROSITE-ProRule" id="PRU00042"/>
    </source>
</evidence>
<dbReference type="FunFam" id="3.30.160.60:FF:000478">
    <property type="entry name" value="Zinc finger protein 133"/>
    <property type="match status" value="1"/>
</dbReference>
<evidence type="ECO:0000313" key="15">
    <source>
        <dbReference type="EMBL" id="KAK3511234.1"/>
    </source>
</evidence>
<evidence type="ECO:0000256" key="4">
    <source>
        <dbReference type="ARBA" id="ARBA00022737"/>
    </source>
</evidence>
<evidence type="ECO:0000256" key="5">
    <source>
        <dbReference type="ARBA" id="ARBA00022771"/>
    </source>
</evidence>
<keyword evidence="9" id="KW-0804">Transcription</keyword>
<accession>A0AAE0Q0A0</accession>
<feature type="compositionally biased region" description="Gly residues" evidence="12">
    <location>
        <begin position="370"/>
        <end position="386"/>
    </location>
</feature>
<dbReference type="SUPFAM" id="SSF48403">
    <property type="entry name" value="Ankyrin repeat"/>
    <property type="match status" value="1"/>
</dbReference>
<feature type="domain" description="C2H2-type" evidence="13">
    <location>
        <begin position="22"/>
        <end position="49"/>
    </location>
</feature>
<feature type="domain" description="C2H2-type" evidence="13">
    <location>
        <begin position="148"/>
        <end position="175"/>
    </location>
</feature>
<dbReference type="FunFam" id="3.30.160.60:FF:000224">
    <property type="entry name" value="Zinc finger protein 329"/>
    <property type="match status" value="1"/>
</dbReference>
<dbReference type="PROSITE" id="PS50174">
    <property type="entry name" value="G_PATCH"/>
    <property type="match status" value="1"/>
</dbReference>
<feature type="domain" description="C2H2-type" evidence="13">
    <location>
        <begin position="204"/>
        <end position="231"/>
    </location>
</feature>
<dbReference type="FunFam" id="3.30.160.60:FF:000145">
    <property type="entry name" value="Zinc finger protein 574"/>
    <property type="match status" value="1"/>
</dbReference>
<keyword evidence="5 11" id="KW-0863">Zinc-finger</keyword>
<name>A0AAE0Q0A0_9TELE</name>
<evidence type="ECO:0000313" key="16">
    <source>
        <dbReference type="Proteomes" id="UP001274896"/>
    </source>
</evidence>
<dbReference type="PANTHER" id="PTHR24404:SF114">
    <property type="entry name" value="KLUMPFUSS, ISOFORM B-RELATED"/>
    <property type="match status" value="1"/>
</dbReference>
<dbReference type="PANTHER" id="PTHR24404">
    <property type="entry name" value="ZINC FINGER PROTEIN"/>
    <property type="match status" value="1"/>
</dbReference>
<dbReference type="Proteomes" id="UP001274896">
    <property type="component" value="Unassembled WGS sequence"/>
</dbReference>
<dbReference type="EMBL" id="JAUCMX010000025">
    <property type="protein sequence ID" value="KAK3511234.1"/>
    <property type="molecule type" value="Genomic_DNA"/>
</dbReference>
<keyword evidence="7" id="KW-0805">Transcription regulation</keyword>
<dbReference type="SMART" id="SM00355">
    <property type="entry name" value="ZnF_C2H2"/>
    <property type="match status" value="6"/>
</dbReference>
<dbReference type="InterPro" id="IPR002110">
    <property type="entry name" value="Ankyrin_rpt"/>
</dbReference>
<feature type="domain" description="C2H2-type" evidence="13">
    <location>
        <begin position="176"/>
        <end position="203"/>
    </location>
</feature>
<dbReference type="GO" id="GO:0005634">
    <property type="term" value="C:nucleus"/>
    <property type="evidence" value="ECO:0007669"/>
    <property type="project" value="UniProtKB-SubCell"/>
</dbReference>
<feature type="region of interest" description="Disordered" evidence="12">
    <location>
        <begin position="319"/>
        <end position="397"/>
    </location>
</feature>
<evidence type="ECO:0000256" key="3">
    <source>
        <dbReference type="ARBA" id="ARBA00022723"/>
    </source>
</evidence>
<protein>
    <submittedName>
        <fullName evidence="15">Uncharacterized protein</fullName>
    </submittedName>
</protein>
<dbReference type="Pfam" id="PF12796">
    <property type="entry name" value="Ank_2"/>
    <property type="match status" value="1"/>
</dbReference>
<feature type="compositionally biased region" description="Basic and acidic residues" evidence="12">
    <location>
        <begin position="319"/>
        <end position="356"/>
    </location>
</feature>
<dbReference type="InterPro" id="IPR036236">
    <property type="entry name" value="Znf_C2H2_sf"/>
</dbReference>
<evidence type="ECO:0000256" key="9">
    <source>
        <dbReference type="ARBA" id="ARBA00023163"/>
    </source>
</evidence>
<dbReference type="FunFam" id="3.30.160.60:FF:000450">
    <property type="entry name" value="PR domain zinc finger protein 14"/>
    <property type="match status" value="1"/>
</dbReference>
<evidence type="ECO:0000256" key="7">
    <source>
        <dbReference type="ARBA" id="ARBA00023015"/>
    </source>
</evidence>
<evidence type="ECO:0000256" key="10">
    <source>
        <dbReference type="ARBA" id="ARBA00023242"/>
    </source>
</evidence>
<dbReference type="Gene3D" id="3.30.160.60">
    <property type="entry name" value="Classic Zinc Finger"/>
    <property type="match status" value="6"/>
</dbReference>
<keyword evidence="4" id="KW-0677">Repeat</keyword>
<dbReference type="Gene3D" id="1.25.40.20">
    <property type="entry name" value="Ankyrin repeat-containing domain"/>
    <property type="match status" value="1"/>
</dbReference>
<feature type="region of interest" description="Disordered" evidence="12">
    <location>
        <begin position="616"/>
        <end position="657"/>
    </location>
</feature>
<dbReference type="FunFam" id="3.30.160.60:FF:000358">
    <property type="entry name" value="zinc finger protein 24"/>
    <property type="match status" value="1"/>
</dbReference>
<gene>
    <name evidence="15" type="ORF">QTP70_033621</name>
</gene>
<dbReference type="GO" id="GO:0000978">
    <property type="term" value="F:RNA polymerase II cis-regulatory region sequence-specific DNA binding"/>
    <property type="evidence" value="ECO:0007669"/>
    <property type="project" value="TreeGrafter"/>
</dbReference>
<sequence>EYDVSSLDELWKGSTSQEKKFSVCSECGKTFSRPSTLRVHMRTHTGDVLPHCACGRRFSYSSSLIRHQKERCSLASDTQNIRKVLRPAQRQYQCSFCGKRFSTKVHVTIHERLHMGKKPYECLECEQAFVRVDRLMEHRRVHTGGKPYECSHCGKRFALLGGLKRHRNTYTGEKPYKCTVCKKRFTRSTKMKIHLRTHTGERPYHCSECRRTFTHTEHLRTHQKIHSARRRHCRAPSGRNLVLVPCSTEQQTTECFYFFFIPPPMCDSYFEIFSLASAGSPVLMLASRRLGGTVRVNTEDLKLCAMRHSGFFIPAREEEKRWTERGTERERPAGPSGEEVREFYQSLLEEKKEERRERRRGGRAGRSHGKGGGACEGGVETRGGELGSSDTAPPAGRTEGYRLLRCAEQGDVRGVEDILRRGCDVNFRDQFNWTALMSAAYSGRTDTVRVLLQNGALWTLVTDTQGRDARDLARLAGHHDVITVLEQFNITHNSHTSHTPAADPTDRSPPTQWCEVCEVCYTDSTHTHTLSTLHQFNLKRPPSLPHYCLAPSSVGYKVMLRLGWDPHSGLGPEHAGRLNPVSTVLKSDTAGLGFGSRPRSKVTHFKAKDVQAVHRVPKRHEERRERGTTVSAKDRKRTEERQRQWERDFRTSFNIDP</sequence>
<dbReference type="InterPro" id="IPR000467">
    <property type="entry name" value="G_patch_dom"/>
</dbReference>
<reference evidence="15" key="1">
    <citation type="submission" date="2023-06" db="EMBL/GenBank/DDBJ databases">
        <title>Male Hemibagrus guttatus genome.</title>
        <authorList>
            <person name="Bian C."/>
        </authorList>
    </citation>
    <scope>NUCLEOTIDE SEQUENCE</scope>
    <source>
        <strain evidence="15">Male_cb2023</strain>
        <tissue evidence="15">Muscle</tissue>
    </source>
</reference>
<dbReference type="FunFam" id="3.30.160.60:FF:000446">
    <property type="entry name" value="Zinc finger protein"/>
    <property type="match status" value="1"/>
</dbReference>
<dbReference type="InterPro" id="IPR036770">
    <property type="entry name" value="Ankyrin_rpt-contain_sf"/>
</dbReference>
<keyword evidence="8" id="KW-0238">DNA-binding</keyword>
<organism evidence="15 16">
    <name type="scientific">Hemibagrus guttatus</name>
    <dbReference type="NCBI Taxonomy" id="175788"/>
    <lineage>
        <taxon>Eukaryota</taxon>
        <taxon>Metazoa</taxon>
        <taxon>Chordata</taxon>
        <taxon>Craniata</taxon>
        <taxon>Vertebrata</taxon>
        <taxon>Euteleostomi</taxon>
        <taxon>Actinopterygii</taxon>
        <taxon>Neopterygii</taxon>
        <taxon>Teleostei</taxon>
        <taxon>Ostariophysi</taxon>
        <taxon>Siluriformes</taxon>
        <taxon>Bagridae</taxon>
        <taxon>Hemibagrus</taxon>
    </lineage>
</organism>
<evidence type="ECO:0000256" key="2">
    <source>
        <dbReference type="ARBA" id="ARBA00006991"/>
    </source>
</evidence>
<feature type="compositionally biased region" description="Basic residues" evidence="12">
    <location>
        <begin position="357"/>
        <end position="369"/>
    </location>
</feature>
<evidence type="ECO:0000256" key="6">
    <source>
        <dbReference type="ARBA" id="ARBA00022833"/>
    </source>
</evidence>
<dbReference type="GO" id="GO:0008270">
    <property type="term" value="F:zinc ion binding"/>
    <property type="evidence" value="ECO:0007669"/>
    <property type="project" value="UniProtKB-KW"/>
</dbReference>
<dbReference type="AlphaFoldDB" id="A0AAE0Q0A0"/>
<dbReference type="GO" id="GO:0006357">
    <property type="term" value="P:regulation of transcription by RNA polymerase II"/>
    <property type="evidence" value="ECO:0007669"/>
    <property type="project" value="TreeGrafter"/>
</dbReference>
<feature type="compositionally biased region" description="Basic and acidic residues" evidence="12">
    <location>
        <begin position="619"/>
        <end position="650"/>
    </location>
</feature>
<keyword evidence="3" id="KW-0479">Metal-binding</keyword>